<dbReference type="Pfam" id="PF00564">
    <property type="entry name" value="PB1"/>
    <property type="match status" value="1"/>
</dbReference>
<feature type="compositionally biased region" description="Basic and acidic residues" evidence="1">
    <location>
        <begin position="267"/>
        <end position="287"/>
    </location>
</feature>
<comment type="caution">
    <text evidence="3">The sequence shown here is derived from an EMBL/GenBank/DDBJ whole genome shotgun (WGS) entry which is preliminary data.</text>
</comment>
<evidence type="ECO:0000259" key="2">
    <source>
        <dbReference type="SMART" id="SM00666"/>
    </source>
</evidence>
<dbReference type="Gene3D" id="3.10.20.90">
    <property type="entry name" value="Phosphatidylinositol 3-kinase Catalytic Subunit, Chain A, domain 1"/>
    <property type="match status" value="1"/>
</dbReference>
<feature type="region of interest" description="Disordered" evidence="1">
    <location>
        <begin position="225"/>
        <end position="287"/>
    </location>
</feature>
<feature type="compositionally biased region" description="Low complexity" evidence="1">
    <location>
        <begin position="26"/>
        <end position="41"/>
    </location>
</feature>
<dbReference type="CDD" id="cd06410">
    <property type="entry name" value="PB1_UP2"/>
    <property type="match status" value="1"/>
</dbReference>
<dbReference type="Proteomes" id="UP001374584">
    <property type="component" value="Unassembled WGS sequence"/>
</dbReference>
<dbReference type="AlphaFoldDB" id="A0AAN9RHH6"/>
<evidence type="ECO:0000313" key="3">
    <source>
        <dbReference type="EMBL" id="KAK7372921.1"/>
    </source>
</evidence>
<dbReference type="SUPFAM" id="SSF54277">
    <property type="entry name" value="CAD &amp; PB1 domains"/>
    <property type="match status" value="1"/>
</dbReference>
<organism evidence="3 4">
    <name type="scientific">Phaseolus coccineus</name>
    <name type="common">Scarlet runner bean</name>
    <name type="synonym">Phaseolus multiflorus</name>
    <dbReference type="NCBI Taxonomy" id="3886"/>
    <lineage>
        <taxon>Eukaryota</taxon>
        <taxon>Viridiplantae</taxon>
        <taxon>Streptophyta</taxon>
        <taxon>Embryophyta</taxon>
        <taxon>Tracheophyta</taxon>
        <taxon>Spermatophyta</taxon>
        <taxon>Magnoliopsida</taxon>
        <taxon>eudicotyledons</taxon>
        <taxon>Gunneridae</taxon>
        <taxon>Pentapetalae</taxon>
        <taxon>rosids</taxon>
        <taxon>fabids</taxon>
        <taxon>Fabales</taxon>
        <taxon>Fabaceae</taxon>
        <taxon>Papilionoideae</taxon>
        <taxon>50 kb inversion clade</taxon>
        <taxon>NPAAA clade</taxon>
        <taxon>indigoferoid/millettioid clade</taxon>
        <taxon>Phaseoleae</taxon>
        <taxon>Phaseolus</taxon>
    </lineage>
</organism>
<dbReference type="PANTHER" id="PTHR31066:SF85">
    <property type="entry name" value="OS02G0809100 PROTEIN"/>
    <property type="match status" value="1"/>
</dbReference>
<gene>
    <name evidence="3" type="ORF">VNO80_06311</name>
</gene>
<feature type="compositionally biased region" description="Basic and acidic residues" evidence="1">
    <location>
        <begin position="53"/>
        <end position="74"/>
    </location>
</feature>
<accession>A0AAN9RHH6</accession>
<reference evidence="3 4" key="1">
    <citation type="submission" date="2024-01" db="EMBL/GenBank/DDBJ databases">
        <title>The genomes of 5 underutilized Papilionoideae crops provide insights into root nodulation and disease resistanc.</title>
        <authorList>
            <person name="Jiang F."/>
        </authorList>
    </citation>
    <scope>NUCLEOTIDE SEQUENCE [LARGE SCALE GENOMIC DNA]</scope>
    <source>
        <strain evidence="3">JINMINGXINNONG_FW02</strain>
        <tissue evidence="3">Leaves</tissue>
    </source>
</reference>
<name>A0AAN9RHH6_PHACN</name>
<dbReference type="PANTHER" id="PTHR31066">
    <property type="entry name" value="OS05G0427100 PROTEIN-RELATED"/>
    <property type="match status" value="1"/>
</dbReference>
<dbReference type="SMART" id="SM00666">
    <property type="entry name" value="PB1"/>
    <property type="match status" value="1"/>
</dbReference>
<feature type="region of interest" description="Disordered" evidence="1">
    <location>
        <begin position="26"/>
        <end position="80"/>
    </location>
</feature>
<evidence type="ECO:0000256" key="1">
    <source>
        <dbReference type="SAM" id="MobiDB-lite"/>
    </source>
</evidence>
<sequence>MEAIKLIRFSFSSPFSIVTPFSISTKHTQTPTTPTLQIQFPVPSQFPNPSSMDSRDSSPRSRDPDADNHHHSFDDPPPSLHSKVKLMCSYGGRIQPRPHDNHLTYVAGDTKILTVDRHIKLPALLTKLSSLANAPANAPANATFFKYQLPGEDLDALISVTNDEDLHHMMLEYDRLSRTSPRPARLRLFLFPLHNNNSNINFALTDSKPERQWFVDALNSVQVPLLEGSPPPPTAAPNPDFLFGLDKPPPAPEAPPKNPSPESECFPEDRPAVRDTETETGTERVPEAEIRRLQIGNNNEQLLQRKLKLEEDNNGRVNGAEAFSQTNTENVTPLVGQGFHSGTVTFLQERNNVGYSFAVPTTGSQIYLIQTPSGIFQAVRPVTGPVGQPVYLVPAPSSVGVAAERGYSAGQGGARW</sequence>
<feature type="domain" description="PB1" evidence="2">
    <location>
        <begin position="98"/>
        <end position="193"/>
    </location>
</feature>
<keyword evidence="4" id="KW-1185">Reference proteome</keyword>
<proteinExistence type="predicted"/>
<protein>
    <recommendedName>
        <fullName evidence="2">PB1 domain-containing protein</fullName>
    </recommendedName>
</protein>
<dbReference type="EMBL" id="JAYMYR010000003">
    <property type="protein sequence ID" value="KAK7372921.1"/>
    <property type="molecule type" value="Genomic_DNA"/>
</dbReference>
<evidence type="ECO:0000313" key="4">
    <source>
        <dbReference type="Proteomes" id="UP001374584"/>
    </source>
</evidence>
<dbReference type="InterPro" id="IPR053198">
    <property type="entry name" value="Gynoecium_Dev_Regulator"/>
</dbReference>
<dbReference type="InterPro" id="IPR000270">
    <property type="entry name" value="PB1_dom"/>
</dbReference>
<feature type="compositionally biased region" description="Pro residues" evidence="1">
    <location>
        <begin position="247"/>
        <end position="259"/>
    </location>
</feature>